<dbReference type="PANTHER" id="PTHR21047">
    <property type="entry name" value="DTDP-6-DEOXY-D-GLUCOSE-3,5 EPIMERASE"/>
    <property type="match status" value="1"/>
</dbReference>
<sequence>MSASAPVKVSQTVYPDGRLVDDRIVGLIVRPETHIVDPRGELVEIYSPAWNLHPEPLVYAYQVRINRGQGRGWVVHAKQDDRIHHCVGTLHWAFYDDRKDSPTHGMLNKITISERNTALIVIPKGVYHAVMNVGSEDAIMINLPTKPYNHADPDKFRLPFQNDLIPYDFGDLGPQ</sequence>
<dbReference type="RefSeq" id="WP_165863966.1">
    <property type="nucleotide sequence ID" value="NZ_AP025739.1"/>
</dbReference>
<dbReference type="GO" id="GO:0000271">
    <property type="term" value="P:polysaccharide biosynthetic process"/>
    <property type="evidence" value="ECO:0007669"/>
    <property type="project" value="TreeGrafter"/>
</dbReference>
<evidence type="ECO:0000313" key="2">
    <source>
        <dbReference type="Proteomes" id="UP000287394"/>
    </source>
</evidence>
<organism evidence="1 2">
    <name type="scientific">Capsulimonas corticalis</name>
    <dbReference type="NCBI Taxonomy" id="2219043"/>
    <lineage>
        <taxon>Bacteria</taxon>
        <taxon>Bacillati</taxon>
        <taxon>Armatimonadota</taxon>
        <taxon>Armatimonadia</taxon>
        <taxon>Capsulimonadales</taxon>
        <taxon>Capsulimonadaceae</taxon>
        <taxon>Capsulimonas</taxon>
    </lineage>
</organism>
<dbReference type="KEGG" id="ccot:CCAX7_65700"/>
<dbReference type="InterPro" id="IPR011051">
    <property type="entry name" value="RmlC_Cupin_sf"/>
</dbReference>
<dbReference type="InterPro" id="IPR014710">
    <property type="entry name" value="RmlC-like_jellyroll"/>
</dbReference>
<gene>
    <name evidence="1" type="ORF">CCAX7_65700</name>
</gene>
<dbReference type="InterPro" id="IPR000888">
    <property type="entry name" value="RmlC-like"/>
</dbReference>
<dbReference type="EMBL" id="AP025739">
    <property type="protein sequence ID" value="BDI34519.1"/>
    <property type="molecule type" value="Genomic_DNA"/>
</dbReference>
<name>A0A402CR77_9BACT</name>
<dbReference type="SUPFAM" id="SSF51182">
    <property type="entry name" value="RmlC-like cupins"/>
    <property type="match status" value="1"/>
</dbReference>
<keyword evidence="2" id="KW-1185">Reference proteome</keyword>
<dbReference type="Proteomes" id="UP000287394">
    <property type="component" value="Chromosome"/>
</dbReference>
<dbReference type="PANTHER" id="PTHR21047:SF2">
    <property type="entry name" value="THYMIDINE DIPHOSPHO-4-KETO-RHAMNOSE 3,5-EPIMERASE"/>
    <property type="match status" value="1"/>
</dbReference>
<proteinExistence type="predicted"/>
<dbReference type="Gene3D" id="2.60.120.10">
    <property type="entry name" value="Jelly Rolls"/>
    <property type="match status" value="1"/>
</dbReference>
<dbReference type="AlphaFoldDB" id="A0A402CR77"/>
<evidence type="ECO:0000313" key="1">
    <source>
        <dbReference type="EMBL" id="BDI34519.1"/>
    </source>
</evidence>
<accession>A0A402CR77</accession>
<protein>
    <submittedName>
        <fullName evidence="1">Uncharacterized protein</fullName>
    </submittedName>
</protein>
<dbReference type="GO" id="GO:0008830">
    <property type="term" value="F:dTDP-4-dehydrorhamnose 3,5-epimerase activity"/>
    <property type="evidence" value="ECO:0007669"/>
    <property type="project" value="InterPro"/>
</dbReference>
<dbReference type="GO" id="GO:0005829">
    <property type="term" value="C:cytosol"/>
    <property type="evidence" value="ECO:0007669"/>
    <property type="project" value="TreeGrafter"/>
</dbReference>
<dbReference type="Pfam" id="PF00908">
    <property type="entry name" value="dTDP_sugar_isom"/>
    <property type="match status" value="1"/>
</dbReference>
<reference evidence="1 2" key="1">
    <citation type="journal article" date="2019" name="Int. J. Syst. Evol. Microbiol.">
        <title>Capsulimonas corticalis gen. nov., sp. nov., an aerobic capsulated bacterium, of a novel bacterial order, Capsulimonadales ord. nov., of the class Armatimonadia of the phylum Armatimonadetes.</title>
        <authorList>
            <person name="Li J."/>
            <person name="Kudo C."/>
            <person name="Tonouchi A."/>
        </authorList>
    </citation>
    <scope>NUCLEOTIDE SEQUENCE [LARGE SCALE GENOMIC DNA]</scope>
    <source>
        <strain evidence="1 2">AX-7</strain>
    </source>
</reference>